<proteinExistence type="inferred from homology"/>
<evidence type="ECO:0000313" key="3">
    <source>
        <dbReference type="Proteomes" id="UP000035301"/>
    </source>
</evidence>
<dbReference type="PANTHER" id="PTHR23419:SF8">
    <property type="entry name" value="FI09726P"/>
    <property type="match status" value="1"/>
</dbReference>
<dbReference type="PATRIC" id="fig|1550566.3.peg.846"/>
<dbReference type="InterPro" id="IPR004323">
    <property type="entry name" value="Ion_tolerance_CutA"/>
</dbReference>
<evidence type="ECO:0000256" key="1">
    <source>
        <dbReference type="ARBA" id="ARBA00010169"/>
    </source>
</evidence>
<accession>A0A0H1R042</accession>
<dbReference type="InterPro" id="IPR011322">
    <property type="entry name" value="N-reg_PII-like_a/b"/>
</dbReference>
<dbReference type="AlphaFoldDB" id="A0A0H1R042"/>
<name>A0A0H1R042_9EURY</name>
<dbReference type="EMBL" id="JXOJ01000002">
    <property type="protein sequence ID" value="KLK88211.1"/>
    <property type="molecule type" value="Genomic_DNA"/>
</dbReference>
<gene>
    <name evidence="2" type="ORF">SZ63_03950</name>
</gene>
<dbReference type="STRING" id="1550566.SZ63_03950"/>
<dbReference type="PANTHER" id="PTHR23419">
    <property type="entry name" value="DIVALENT CATION TOLERANCE CUTA-RELATED"/>
    <property type="match status" value="1"/>
</dbReference>
<dbReference type="InterPro" id="IPR015867">
    <property type="entry name" value="N-reg_PII/ATP_PRibTrfase_C"/>
</dbReference>
<dbReference type="OrthoDB" id="8015at2157"/>
<organism evidence="2 3">
    <name type="scientific">Methanoculleus sediminis</name>
    <dbReference type="NCBI Taxonomy" id="1550566"/>
    <lineage>
        <taxon>Archaea</taxon>
        <taxon>Methanobacteriati</taxon>
        <taxon>Methanobacteriota</taxon>
        <taxon>Stenosarchaea group</taxon>
        <taxon>Methanomicrobia</taxon>
        <taxon>Methanomicrobiales</taxon>
        <taxon>Methanomicrobiaceae</taxon>
        <taxon>Methanoculleus</taxon>
    </lineage>
</organism>
<dbReference type="SUPFAM" id="SSF54913">
    <property type="entry name" value="GlnB-like"/>
    <property type="match status" value="1"/>
</dbReference>
<sequence length="105" mass="11767">MVLPEFVVVFCTAPAGEAEDLARALVDARLAACVNVVDVQSCFRWEGTVESEAERLLVAKTQHRLLEPLIERIRELHSYETPEIIALPIVGGYAPYLDWVREETA</sequence>
<dbReference type="GO" id="GO:0010038">
    <property type="term" value="P:response to metal ion"/>
    <property type="evidence" value="ECO:0007669"/>
    <property type="project" value="InterPro"/>
</dbReference>
<reference evidence="2 3" key="1">
    <citation type="journal article" date="2015" name="Int. J. Syst. Evol. Microbiol.">
        <title>Methanoculleus sediminis sp. nov., a methanogen from sediments near a submarine mud volcano.</title>
        <authorList>
            <person name="Chen S.C."/>
            <person name="Chen M.F."/>
            <person name="Lai M.C."/>
            <person name="Weng C.Y."/>
            <person name="Wu S.Y."/>
            <person name="Lin S."/>
            <person name="Yang T.F."/>
            <person name="Chen P.C."/>
        </authorList>
    </citation>
    <scope>NUCLEOTIDE SEQUENCE [LARGE SCALE GENOMIC DNA]</scope>
    <source>
        <strain evidence="2 3">S3Fa</strain>
    </source>
</reference>
<dbReference type="Pfam" id="PF03091">
    <property type="entry name" value="CutA1"/>
    <property type="match status" value="1"/>
</dbReference>
<evidence type="ECO:0000313" key="2">
    <source>
        <dbReference type="EMBL" id="KLK88211.1"/>
    </source>
</evidence>
<comment type="caution">
    <text evidence="2">The sequence shown here is derived from an EMBL/GenBank/DDBJ whole genome shotgun (WGS) entry which is preliminary data.</text>
</comment>
<dbReference type="Gene3D" id="3.30.70.120">
    <property type="match status" value="1"/>
</dbReference>
<comment type="similarity">
    <text evidence="1">Belongs to the CutA family.</text>
</comment>
<dbReference type="Proteomes" id="UP000035301">
    <property type="component" value="Unassembled WGS sequence"/>
</dbReference>
<keyword evidence="3" id="KW-1185">Reference proteome</keyword>
<dbReference type="GO" id="GO:0005507">
    <property type="term" value="F:copper ion binding"/>
    <property type="evidence" value="ECO:0007669"/>
    <property type="project" value="TreeGrafter"/>
</dbReference>
<protein>
    <submittedName>
        <fullName evidence="2">Cation tolerance protein CutA</fullName>
    </submittedName>
</protein>
<dbReference type="RefSeq" id="WP_048181527.1">
    <property type="nucleotide sequence ID" value="NZ_JXOJ01000002.1"/>
</dbReference>